<gene>
    <name evidence="1" type="ORF">RSO01_33250</name>
</gene>
<organism evidence="1 2">
    <name type="scientific">Reyranella soli</name>
    <dbReference type="NCBI Taxonomy" id="1230389"/>
    <lineage>
        <taxon>Bacteria</taxon>
        <taxon>Pseudomonadati</taxon>
        <taxon>Pseudomonadota</taxon>
        <taxon>Alphaproteobacteria</taxon>
        <taxon>Hyphomicrobiales</taxon>
        <taxon>Reyranellaceae</taxon>
        <taxon>Reyranella</taxon>
    </lineage>
</organism>
<evidence type="ECO:0000313" key="1">
    <source>
        <dbReference type="EMBL" id="GEP56159.1"/>
    </source>
</evidence>
<comment type="caution">
    <text evidence="1">The sequence shown here is derived from an EMBL/GenBank/DDBJ whole genome shotgun (WGS) entry which is preliminary data.</text>
</comment>
<evidence type="ECO:0000313" key="2">
    <source>
        <dbReference type="Proteomes" id="UP000321058"/>
    </source>
</evidence>
<dbReference type="OrthoDB" id="7375714at2"/>
<reference evidence="1 2" key="1">
    <citation type="submission" date="2019-07" db="EMBL/GenBank/DDBJ databases">
        <title>Whole genome shotgun sequence of Reyranella soli NBRC 108950.</title>
        <authorList>
            <person name="Hosoyama A."/>
            <person name="Uohara A."/>
            <person name="Ohji S."/>
            <person name="Ichikawa N."/>
        </authorList>
    </citation>
    <scope>NUCLEOTIDE SEQUENCE [LARGE SCALE GENOMIC DNA]</scope>
    <source>
        <strain evidence="1 2">NBRC 108950</strain>
    </source>
</reference>
<dbReference type="EMBL" id="BKAJ01000057">
    <property type="protein sequence ID" value="GEP56159.1"/>
    <property type="molecule type" value="Genomic_DNA"/>
</dbReference>
<proteinExistence type="predicted"/>
<accession>A0A512NB34</accession>
<dbReference type="RefSeq" id="WP_147150236.1">
    <property type="nucleotide sequence ID" value="NZ_BKAJ01000057.1"/>
</dbReference>
<sequence>MVRRIAAAGEHFSMAGWREDAGYRLFYFSACAKARAMQHWIDRSGIAHRPMPTLYSGPRLSVGTGAE</sequence>
<dbReference type="AlphaFoldDB" id="A0A512NB34"/>
<keyword evidence="2" id="KW-1185">Reference proteome</keyword>
<dbReference type="Proteomes" id="UP000321058">
    <property type="component" value="Unassembled WGS sequence"/>
</dbReference>
<name>A0A512NB34_9HYPH</name>
<protein>
    <submittedName>
        <fullName evidence="1">Uncharacterized protein</fullName>
    </submittedName>
</protein>